<dbReference type="InterPro" id="IPR000182">
    <property type="entry name" value="GNAT_dom"/>
</dbReference>
<proteinExistence type="predicted"/>
<evidence type="ECO:0000313" key="3">
    <source>
        <dbReference type="Proteomes" id="UP000287296"/>
    </source>
</evidence>
<evidence type="ECO:0000313" key="2">
    <source>
        <dbReference type="EMBL" id="RST57038.1"/>
    </source>
</evidence>
<name>A0A429X1F2_SIMTE</name>
<dbReference type="RefSeq" id="WP_120119266.1">
    <property type="nucleotide sequence ID" value="NZ_QYTW02000045.1"/>
</dbReference>
<dbReference type="GO" id="GO:0016747">
    <property type="term" value="F:acyltransferase activity, transferring groups other than amino-acyl groups"/>
    <property type="evidence" value="ECO:0007669"/>
    <property type="project" value="InterPro"/>
</dbReference>
<dbReference type="CDD" id="cd04301">
    <property type="entry name" value="NAT_SF"/>
    <property type="match status" value="1"/>
</dbReference>
<comment type="caution">
    <text evidence="2">The sequence shown here is derived from an EMBL/GenBank/DDBJ whole genome shotgun (WGS) entry which is preliminary data.</text>
</comment>
<feature type="domain" description="N-acetyltransferase" evidence="1">
    <location>
        <begin position="1"/>
        <end position="73"/>
    </location>
</feature>
<sequence>MGVVQIAEFNNTIIGKVHLEVRDGIGGIYGLGVLPEYRRKGYGREILIKSVQLLKAKQVNEVMLQVSVETRVL</sequence>
<organism evidence="2 3">
    <name type="scientific">Siminovitchia terrae</name>
    <name type="common">Bacillus terrae</name>
    <dbReference type="NCBI Taxonomy" id="1914933"/>
    <lineage>
        <taxon>Bacteria</taxon>
        <taxon>Bacillati</taxon>
        <taxon>Bacillota</taxon>
        <taxon>Bacilli</taxon>
        <taxon>Bacillales</taxon>
        <taxon>Bacillaceae</taxon>
        <taxon>Siminovitchia</taxon>
    </lineage>
</organism>
<gene>
    <name evidence="2" type="ORF">D5F11_024810</name>
</gene>
<evidence type="ECO:0000259" key="1">
    <source>
        <dbReference type="PROSITE" id="PS51186"/>
    </source>
</evidence>
<accession>A0A429X1F2</accession>
<dbReference type="InterPro" id="IPR016181">
    <property type="entry name" value="Acyl_CoA_acyltransferase"/>
</dbReference>
<dbReference type="OrthoDB" id="9768284at2"/>
<dbReference type="AlphaFoldDB" id="A0A429X1F2"/>
<dbReference type="Gene3D" id="3.40.630.30">
    <property type="match status" value="1"/>
</dbReference>
<dbReference type="Proteomes" id="UP000287296">
    <property type="component" value="Unassembled WGS sequence"/>
</dbReference>
<dbReference type="PROSITE" id="PS51186">
    <property type="entry name" value="GNAT"/>
    <property type="match status" value="1"/>
</dbReference>
<dbReference type="Pfam" id="PF00583">
    <property type="entry name" value="Acetyltransf_1"/>
    <property type="match status" value="1"/>
</dbReference>
<protein>
    <submittedName>
        <fullName evidence="2">GNAT family N-acetyltransferase</fullName>
    </submittedName>
</protein>
<keyword evidence="2" id="KW-0808">Transferase</keyword>
<dbReference type="EMBL" id="QYTW02000045">
    <property type="protein sequence ID" value="RST57038.1"/>
    <property type="molecule type" value="Genomic_DNA"/>
</dbReference>
<reference evidence="2 3" key="1">
    <citation type="submission" date="2018-12" db="EMBL/GenBank/DDBJ databases">
        <authorList>
            <person name="Sun L."/>
            <person name="Chen Z."/>
        </authorList>
    </citation>
    <scope>NUCLEOTIDE SEQUENCE [LARGE SCALE GENOMIC DNA]</scope>
    <source>
        <strain evidence="2 3">LMG 29736</strain>
    </source>
</reference>
<dbReference type="SUPFAM" id="SSF55729">
    <property type="entry name" value="Acyl-CoA N-acyltransferases (Nat)"/>
    <property type="match status" value="1"/>
</dbReference>